<organism evidence="2">
    <name type="scientific">uncultured Sulfurovum sp</name>
    <dbReference type="NCBI Taxonomy" id="269237"/>
    <lineage>
        <taxon>Bacteria</taxon>
        <taxon>Pseudomonadati</taxon>
        <taxon>Campylobacterota</taxon>
        <taxon>Epsilonproteobacteria</taxon>
        <taxon>Campylobacterales</taxon>
        <taxon>Sulfurovaceae</taxon>
        <taxon>Sulfurovum</taxon>
        <taxon>environmental samples</taxon>
    </lineage>
</organism>
<evidence type="ECO:0000313" key="2">
    <source>
        <dbReference type="EMBL" id="CAA6813843.1"/>
    </source>
</evidence>
<gene>
    <name evidence="2" type="ORF">HELGO_WM6229</name>
</gene>
<feature type="chain" id="PRO_5028294985" evidence="1">
    <location>
        <begin position="22"/>
        <end position="87"/>
    </location>
</feature>
<sequence length="87" mass="9553">MKLKFVLVPVMILGLSIGSYAEETKWITSSKKVCVGYGGKINNEGVCKAKWLDAEDICRASGGRLPSRYELKKVLVDCGGIIDFLQN</sequence>
<dbReference type="EMBL" id="CACVAP010000074">
    <property type="protein sequence ID" value="CAA6813843.1"/>
    <property type="molecule type" value="Genomic_DNA"/>
</dbReference>
<dbReference type="AlphaFoldDB" id="A0A6S6T4V5"/>
<proteinExistence type="predicted"/>
<evidence type="ECO:0000256" key="1">
    <source>
        <dbReference type="SAM" id="SignalP"/>
    </source>
</evidence>
<protein>
    <submittedName>
        <fullName evidence="2">Uncharacterized protein</fullName>
    </submittedName>
</protein>
<accession>A0A6S6T4V5</accession>
<reference evidence="2" key="1">
    <citation type="submission" date="2020-01" db="EMBL/GenBank/DDBJ databases">
        <authorList>
            <person name="Meier V. D."/>
            <person name="Meier V D."/>
        </authorList>
    </citation>
    <scope>NUCLEOTIDE SEQUENCE</scope>
    <source>
        <strain evidence="2">HLG_WM_MAG_06</strain>
    </source>
</reference>
<name>A0A6S6T4V5_9BACT</name>
<keyword evidence="1" id="KW-0732">Signal</keyword>
<feature type="signal peptide" evidence="1">
    <location>
        <begin position="1"/>
        <end position="21"/>
    </location>
</feature>